<dbReference type="EMBL" id="JANEYF010004476">
    <property type="protein sequence ID" value="KAJ8931050.1"/>
    <property type="molecule type" value="Genomic_DNA"/>
</dbReference>
<sequence length="391" mass="44317">MGPDTPQLNQSTSNEADNEESVFSSTSIKYLDKIEDESSINDTVNSTDKTLPPDITLQEETDCSMIADKNSTSFDVKNHEYSQYICPPPLLPANVMFNSECMCPQIASFIHKEAMSMPCIGGAPKEIKKCEKHKNFFHNWFKSLKGKPNSFSPGEYYTMNIKQSHDDQSLPRELKNFNNEQLTKEFLQSEKLARSISKEDFVNYDKSGRKLHQKTTYTDGNGTTRVDVYYFDHGNSSYLKTTDSPPMILTEALAEKTEAYTTKFWAEIFGTLHIGIAFCTSFILQLLRFILYSVLRPLIVGTIQLGSDYFFKPFIATTFNAIVQPPLLFLYNVATSLRDLCDPIAEGIGYFLREVAAVIRAFRLVDIRKDKCSDTFCKSGKKTSEKTKIVS</sequence>
<reference evidence="2" key="1">
    <citation type="journal article" date="2023" name="Insect Mol. Biol.">
        <title>Genome sequencing provides insights into the evolution of gene families encoding plant cell wall-degrading enzymes in longhorned beetles.</title>
        <authorList>
            <person name="Shin N.R."/>
            <person name="Okamura Y."/>
            <person name="Kirsch R."/>
            <person name="Pauchet Y."/>
        </authorList>
    </citation>
    <scope>NUCLEOTIDE SEQUENCE</scope>
    <source>
        <strain evidence="2">RBIC_L_NR</strain>
    </source>
</reference>
<proteinExistence type="predicted"/>
<dbReference type="Proteomes" id="UP001162156">
    <property type="component" value="Unassembled WGS sequence"/>
</dbReference>
<name>A0AAV8WXT1_9CUCU</name>
<accession>A0AAV8WXT1</accession>
<protein>
    <submittedName>
        <fullName evidence="2">Uncharacterized protein</fullName>
    </submittedName>
</protein>
<organism evidence="2 3">
    <name type="scientific">Rhamnusium bicolor</name>
    <dbReference type="NCBI Taxonomy" id="1586634"/>
    <lineage>
        <taxon>Eukaryota</taxon>
        <taxon>Metazoa</taxon>
        <taxon>Ecdysozoa</taxon>
        <taxon>Arthropoda</taxon>
        <taxon>Hexapoda</taxon>
        <taxon>Insecta</taxon>
        <taxon>Pterygota</taxon>
        <taxon>Neoptera</taxon>
        <taxon>Endopterygota</taxon>
        <taxon>Coleoptera</taxon>
        <taxon>Polyphaga</taxon>
        <taxon>Cucujiformia</taxon>
        <taxon>Chrysomeloidea</taxon>
        <taxon>Cerambycidae</taxon>
        <taxon>Lepturinae</taxon>
        <taxon>Rhagiini</taxon>
        <taxon>Rhamnusium</taxon>
    </lineage>
</organism>
<comment type="caution">
    <text evidence="2">The sequence shown here is derived from an EMBL/GenBank/DDBJ whole genome shotgun (WGS) entry which is preliminary data.</text>
</comment>
<evidence type="ECO:0000313" key="3">
    <source>
        <dbReference type="Proteomes" id="UP001162156"/>
    </source>
</evidence>
<feature type="region of interest" description="Disordered" evidence="1">
    <location>
        <begin position="1"/>
        <end position="24"/>
    </location>
</feature>
<dbReference type="AlphaFoldDB" id="A0AAV8WXT1"/>
<gene>
    <name evidence="2" type="ORF">NQ314_016079</name>
</gene>
<evidence type="ECO:0000256" key="1">
    <source>
        <dbReference type="SAM" id="MobiDB-lite"/>
    </source>
</evidence>
<evidence type="ECO:0000313" key="2">
    <source>
        <dbReference type="EMBL" id="KAJ8931050.1"/>
    </source>
</evidence>
<keyword evidence="3" id="KW-1185">Reference proteome</keyword>